<dbReference type="InterPro" id="IPR001810">
    <property type="entry name" value="F-box_dom"/>
</dbReference>
<gene>
    <name evidence="1" type="ORF">QR98_0009170</name>
</gene>
<organism evidence="1 2">
    <name type="scientific">Sarcoptes scabiei</name>
    <name type="common">Itch mite</name>
    <name type="synonym">Acarus scabiei</name>
    <dbReference type="NCBI Taxonomy" id="52283"/>
    <lineage>
        <taxon>Eukaryota</taxon>
        <taxon>Metazoa</taxon>
        <taxon>Ecdysozoa</taxon>
        <taxon>Arthropoda</taxon>
        <taxon>Chelicerata</taxon>
        <taxon>Arachnida</taxon>
        <taxon>Acari</taxon>
        <taxon>Acariformes</taxon>
        <taxon>Sarcoptiformes</taxon>
        <taxon>Astigmata</taxon>
        <taxon>Psoroptidia</taxon>
        <taxon>Sarcoptoidea</taxon>
        <taxon>Sarcoptidae</taxon>
        <taxon>Sarcoptinae</taxon>
        <taxon>Sarcoptes</taxon>
    </lineage>
</organism>
<dbReference type="PANTHER" id="PTHR34098:SF1">
    <property type="entry name" value="F-BOX ONLY PROTEIN 47"/>
    <property type="match status" value="1"/>
</dbReference>
<protein>
    <submittedName>
        <fullName evidence="1">F-box domain containing protein 1</fullName>
    </submittedName>
</protein>
<dbReference type="CDD" id="cd22112">
    <property type="entry name" value="F-box_FBXO47"/>
    <property type="match status" value="1"/>
</dbReference>
<dbReference type="EMBL" id="JXLN01002093">
    <property type="protein sequence ID" value="KPM02503.1"/>
    <property type="molecule type" value="Genomic_DNA"/>
</dbReference>
<accession>A0A131ZUS2</accession>
<proteinExistence type="predicted"/>
<comment type="caution">
    <text evidence="1">The sequence shown here is derived from an EMBL/GenBank/DDBJ whole genome shotgun (WGS) entry which is preliminary data.</text>
</comment>
<sequence>MIFGFNENKRKLIEINNRLDVDDNSITIKKVNSMKLSTSFFTFIKDNMARRVHGDHNSRLQEETIGLFNRLPVELFMKILQYLSTEDLSNMALVNLQIRNFIIENFLINSNGFLHLIRSSLLLKRCTFLFRTSERICFLIHIMEESYGIPSIKSLSVYNFPCFKLIIKFYGAILNIFINGWGDFECNNVFQTLKAQIDLQIQKFLNSSLGSKQKHELLIRMFFRMICSYQNENIENFKEKMDWLIKTLNVYSVQEISKLLIVIFGPLVTINNSSYSLPYLAWWDLTDSNFMEKGLENLGLTFHYIYKNSDEFLWSKDCKNILDIIQILECVISTPNFWTNVNVSILLFYVGFDVSLKFLAKKMKDGYVMTVANYLCYLNIITFKNTQDLSSVLQLIDCLLEEFGDELIEEMTNSFSTAIFDLNIENNDEDDPDFVDHFEVIESQLELMKLSLLRHSCFKKYL</sequence>
<dbReference type="OrthoDB" id="6346810at2759"/>
<dbReference type="InterPro" id="IPR056622">
    <property type="entry name" value="ARM_FBXO47"/>
</dbReference>
<dbReference type="PROSITE" id="PS50181">
    <property type="entry name" value="FBOX"/>
    <property type="match status" value="1"/>
</dbReference>
<dbReference type="SUPFAM" id="SSF81383">
    <property type="entry name" value="F-box domain"/>
    <property type="match status" value="1"/>
</dbReference>
<dbReference type="VEuPathDB" id="VectorBase:SSCA001596"/>
<evidence type="ECO:0000313" key="1">
    <source>
        <dbReference type="EMBL" id="KPM02503.1"/>
    </source>
</evidence>
<dbReference type="PANTHER" id="PTHR34098">
    <property type="entry name" value="F-BOX ONLY PROTEIN 47"/>
    <property type="match status" value="1"/>
</dbReference>
<dbReference type="Proteomes" id="UP000616769">
    <property type="component" value="Unassembled WGS sequence"/>
</dbReference>
<dbReference type="Pfam" id="PF24467">
    <property type="entry name" value="ARM_FBXO47"/>
    <property type="match status" value="1"/>
</dbReference>
<dbReference type="InterPro" id="IPR036047">
    <property type="entry name" value="F-box-like_dom_sf"/>
</dbReference>
<name>A0A131ZUS2_SARSC</name>
<reference evidence="1 2" key="1">
    <citation type="journal article" date="2015" name="Parasit. Vectors">
        <title>Draft genome of the scabies mite.</title>
        <authorList>
            <person name="Rider S.D.Jr."/>
            <person name="Morgan M.S."/>
            <person name="Arlian L.G."/>
        </authorList>
    </citation>
    <scope>NUCLEOTIDE SEQUENCE [LARGE SCALE GENOMIC DNA]</scope>
    <source>
        <strain evidence="1">Arlian Lab</strain>
    </source>
</reference>
<dbReference type="InterPro" id="IPR038946">
    <property type="entry name" value="FBXO47"/>
</dbReference>
<dbReference type="AlphaFoldDB" id="A0A131ZUS2"/>
<evidence type="ECO:0000313" key="2">
    <source>
        <dbReference type="Proteomes" id="UP000616769"/>
    </source>
</evidence>
<dbReference type="Pfam" id="PF12937">
    <property type="entry name" value="F-box-like"/>
    <property type="match status" value="1"/>
</dbReference>